<comment type="caution">
    <text evidence="2">The sequence shown here is derived from an EMBL/GenBank/DDBJ whole genome shotgun (WGS) entry which is preliminary data.</text>
</comment>
<keyword evidence="3" id="KW-1185">Reference proteome</keyword>
<evidence type="ECO:0000313" key="2">
    <source>
        <dbReference type="EMBL" id="PWE56348.1"/>
    </source>
</evidence>
<dbReference type="InterPro" id="IPR013974">
    <property type="entry name" value="SAF"/>
</dbReference>
<dbReference type="AlphaFoldDB" id="A0A2U2DSS8"/>
<name>A0A2U2DSS8_9HYPH</name>
<dbReference type="Pfam" id="PF08666">
    <property type="entry name" value="SAF"/>
    <property type="match status" value="1"/>
</dbReference>
<sequence length="269" mass="28431">MKPARIIILAVAISAAGLAGILAMKLAGGQTKVVEQAQAIIKKEPTVNVLVSAMNLPVGSRLNEDSIRWMAWPEGSVVEGVITEQNRPNALTELGGAVVRLPMFEGEPVRAEKIADANSRIMSSLLPSGKRAVATDISVSTGAGGFILPNDRVDVIMVRKGEDTKYLTETVLSNVRVLAIDQQIEEKNDGSKTVVGTTATLELTPDQAKVISVAQQMADRLSLALRSVADAQEEDTDAADYLLSGDTGTPSIQVIKSGSIVKASETRAQ</sequence>
<accession>A0A2U2DSS8</accession>
<dbReference type="CDD" id="cd11614">
    <property type="entry name" value="SAF_CpaB_FlgA_like"/>
    <property type="match status" value="1"/>
</dbReference>
<dbReference type="OrthoDB" id="163768at2"/>
<dbReference type="InterPro" id="IPR017592">
    <property type="entry name" value="Pilus_assmbl_Flp-typ_CpaB"/>
</dbReference>
<protein>
    <submittedName>
        <fullName evidence="2">Flp pilus assembly protein CpaB</fullName>
    </submittedName>
</protein>
<evidence type="ECO:0000313" key="3">
    <source>
        <dbReference type="Proteomes" id="UP000245252"/>
    </source>
</evidence>
<reference evidence="2 3" key="1">
    <citation type="submission" date="2018-05" db="EMBL/GenBank/DDBJ databases">
        <title>The draft genome of strain NS-104.</title>
        <authorList>
            <person name="Hang P."/>
            <person name="Jiang J."/>
        </authorList>
    </citation>
    <scope>NUCLEOTIDE SEQUENCE [LARGE SCALE GENOMIC DNA]</scope>
    <source>
        <strain evidence="2 3">NS-104</strain>
    </source>
</reference>
<evidence type="ECO:0000259" key="1">
    <source>
        <dbReference type="SMART" id="SM00858"/>
    </source>
</evidence>
<dbReference type="SMART" id="SM00858">
    <property type="entry name" value="SAF"/>
    <property type="match status" value="1"/>
</dbReference>
<dbReference type="RefSeq" id="WP_109458666.1">
    <property type="nucleotide sequence ID" value="NZ_QFBC01000004.1"/>
</dbReference>
<dbReference type="Proteomes" id="UP000245252">
    <property type="component" value="Unassembled WGS sequence"/>
</dbReference>
<gene>
    <name evidence="2" type="primary">cpaB</name>
    <name evidence="2" type="ORF">DEM27_11935</name>
</gene>
<dbReference type="Pfam" id="PF16976">
    <property type="entry name" value="RcpC"/>
    <property type="match status" value="1"/>
</dbReference>
<feature type="domain" description="SAF" evidence="1">
    <location>
        <begin position="47"/>
        <end position="115"/>
    </location>
</feature>
<organism evidence="2 3">
    <name type="scientific">Metarhizobium album</name>
    <dbReference type="NCBI Taxonomy" id="2182425"/>
    <lineage>
        <taxon>Bacteria</taxon>
        <taxon>Pseudomonadati</taxon>
        <taxon>Pseudomonadota</taxon>
        <taxon>Alphaproteobacteria</taxon>
        <taxon>Hyphomicrobiales</taxon>
        <taxon>Rhizobiaceae</taxon>
        <taxon>Metarhizobium</taxon>
    </lineage>
</organism>
<dbReference type="EMBL" id="QFBC01000004">
    <property type="protein sequence ID" value="PWE56348.1"/>
    <property type="molecule type" value="Genomic_DNA"/>
</dbReference>
<dbReference type="NCBIfam" id="TIGR03177">
    <property type="entry name" value="pilus_cpaB"/>
    <property type="match status" value="1"/>
</dbReference>
<proteinExistence type="predicted"/>
<dbReference type="InterPro" id="IPR031571">
    <property type="entry name" value="RcpC_dom"/>
</dbReference>